<reference evidence="3" key="1">
    <citation type="submission" date="2012-06" db="EMBL/GenBank/DDBJ databases">
        <title>Genome analysis of multiple Granulibacter bethesdensis isolates demonstrates substantial genome diversity.</title>
        <authorList>
            <person name="Greenberg D.E."/>
            <person name="Porcella S.F."/>
            <person name="Zarember K."/>
            <person name="Zelazny A.M."/>
            <person name="Bruno D."/>
            <person name="Martens C."/>
            <person name="Barbian K.D."/>
            <person name="Jaske E."/>
            <person name="Holland S.M."/>
        </authorList>
    </citation>
    <scope>NUCLEOTIDE SEQUENCE [LARGE SCALE GENOMIC DNA]</scope>
    <source>
        <strain evidence="3">CGDNIH3</strain>
    </source>
</reference>
<name>A0AAN0RDU3_9PROT</name>
<evidence type="ECO:0000313" key="2">
    <source>
        <dbReference type="EMBL" id="AHJ62992.1"/>
    </source>
</evidence>
<evidence type="ECO:0000259" key="1">
    <source>
        <dbReference type="Pfam" id="PF02464"/>
    </source>
</evidence>
<dbReference type="EMBL" id="CP003181">
    <property type="protein sequence ID" value="AHJ62992.1"/>
    <property type="molecule type" value="Genomic_DNA"/>
</dbReference>
<feature type="domain" description="CinA C-terminal" evidence="1">
    <location>
        <begin position="13"/>
        <end position="159"/>
    </location>
</feature>
<dbReference type="Proteomes" id="UP000019438">
    <property type="component" value="Chromosome"/>
</dbReference>
<dbReference type="InterPro" id="IPR036653">
    <property type="entry name" value="CinA-like_C"/>
</dbReference>
<protein>
    <submittedName>
        <fullName evidence="2">Competence-damaged family protein</fullName>
    </submittedName>
</protein>
<dbReference type="AlphaFoldDB" id="A0AAN0RDU3"/>
<dbReference type="RefSeq" id="WP_011631899.1">
    <property type="nucleotide sequence ID" value="NZ_CP003181.2"/>
</dbReference>
<evidence type="ECO:0000313" key="3">
    <source>
        <dbReference type="Proteomes" id="UP000019438"/>
    </source>
</evidence>
<proteinExistence type="predicted"/>
<organism evidence="2 3">
    <name type="scientific">Granulibacter bethesdensis</name>
    <dbReference type="NCBI Taxonomy" id="364410"/>
    <lineage>
        <taxon>Bacteria</taxon>
        <taxon>Pseudomonadati</taxon>
        <taxon>Pseudomonadota</taxon>
        <taxon>Alphaproteobacteria</taxon>
        <taxon>Acetobacterales</taxon>
        <taxon>Acetobacteraceae</taxon>
        <taxon>Granulibacter</taxon>
    </lineage>
</organism>
<dbReference type="InterPro" id="IPR008136">
    <property type="entry name" value="CinA_C"/>
</dbReference>
<dbReference type="NCBIfam" id="TIGR00199">
    <property type="entry name" value="PncC_domain"/>
    <property type="match status" value="1"/>
</dbReference>
<accession>A0AAN0RDU3</accession>
<gene>
    <name evidence="2" type="ORF">GbCGDNIH3_1192</name>
</gene>
<dbReference type="GeneID" id="69745431"/>
<sequence length="163" mass="17033">MIEDSIIREAITLVEDFARRGKVVATAESCTGGLIAATLTAISGASAMFDRGFVTYSNASKSEMLGVPLSLIEEVGAVSEEVALAMAQGALNASHAEFALSVTGIAGPTGESEGKPVGLVWFGLSRRLHGSITESRVFSGNRTEVRAATVVHALHMLREAARD</sequence>
<dbReference type="KEGG" id="gbh:GbCGDNIH2_1192"/>
<dbReference type="SUPFAM" id="SSF142433">
    <property type="entry name" value="CinA-like"/>
    <property type="match status" value="1"/>
</dbReference>
<dbReference type="Gene3D" id="3.90.950.20">
    <property type="entry name" value="CinA-like"/>
    <property type="match status" value="1"/>
</dbReference>
<dbReference type="KEGG" id="gbc:GbCGDNIH3_1192"/>
<dbReference type="Pfam" id="PF02464">
    <property type="entry name" value="CinA"/>
    <property type="match status" value="1"/>
</dbReference>